<reference evidence="2" key="1">
    <citation type="submission" date="2023-06" db="EMBL/GenBank/DDBJ databases">
        <authorList>
            <consortium name="Lawrence Berkeley National Laboratory"/>
            <person name="Ahrendt S."/>
            <person name="Sahu N."/>
            <person name="Indic B."/>
            <person name="Wong-Bajracharya J."/>
            <person name="Merenyi Z."/>
            <person name="Ke H.-M."/>
            <person name="Monk M."/>
            <person name="Kocsube S."/>
            <person name="Drula E."/>
            <person name="Lipzen A."/>
            <person name="Balint B."/>
            <person name="Henrissat B."/>
            <person name="Andreopoulos B."/>
            <person name="Martin F.M."/>
            <person name="Harder C.B."/>
            <person name="Rigling D."/>
            <person name="Ford K.L."/>
            <person name="Foster G.D."/>
            <person name="Pangilinan J."/>
            <person name="Papanicolaou A."/>
            <person name="Barry K."/>
            <person name="LaButti K."/>
            <person name="Viragh M."/>
            <person name="Koriabine M."/>
            <person name="Yan M."/>
            <person name="Riley R."/>
            <person name="Champramary S."/>
            <person name="Plett K.L."/>
            <person name="Tsai I.J."/>
            <person name="Slot J."/>
            <person name="Sipos G."/>
            <person name="Plett J."/>
            <person name="Nagy L.G."/>
            <person name="Grigoriev I.V."/>
        </authorList>
    </citation>
    <scope>NUCLEOTIDE SEQUENCE</scope>
    <source>
        <strain evidence="2">CCBAS 213</strain>
    </source>
</reference>
<gene>
    <name evidence="2" type="ORF">EV420DRAFT_1623707</name>
</gene>
<keyword evidence="3" id="KW-1185">Reference proteome</keyword>
<proteinExistence type="predicted"/>
<name>A0AA39MIS1_ARMTA</name>
<dbReference type="RefSeq" id="XP_060321832.1">
    <property type="nucleotide sequence ID" value="XM_060475962.1"/>
</dbReference>
<evidence type="ECO:0000313" key="3">
    <source>
        <dbReference type="Proteomes" id="UP001175211"/>
    </source>
</evidence>
<comment type="caution">
    <text evidence="2">The sequence shown here is derived from an EMBL/GenBank/DDBJ whole genome shotgun (WGS) entry which is preliminary data.</text>
</comment>
<dbReference type="Proteomes" id="UP001175211">
    <property type="component" value="Unassembled WGS sequence"/>
</dbReference>
<protein>
    <submittedName>
        <fullName evidence="2">Uncharacterized protein</fullName>
    </submittedName>
</protein>
<dbReference type="InterPro" id="IPR041078">
    <property type="entry name" value="Plavaka"/>
</dbReference>
<evidence type="ECO:0000256" key="1">
    <source>
        <dbReference type="SAM" id="MobiDB-lite"/>
    </source>
</evidence>
<dbReference type="EMBL" id="JAUEPS010000168">
    <property type="protein sequence ID" value="KAK0434975.1"/>
    <property type="molecule type" value="Genomic_DNA"/>
</dbReference>
<dbReference type="AlphaFoldDB" id="A0AA39MIS1"/>
<sequence length="797" mass="91638">MPYLWYLVNLVLDLDDPDLEAMEYNESLYKLDNIKTIYHPSSSLPSRIDPLDDHHLGISELDHIKAPIDPQPWHPFRSLLEFELCEFVLDTSLTNGLTATLLSILERCATSPTAADKDNTESVAHLHSPKDIGRLWDQASNLRTPFNKSSFTLKLKGKEYHYNVYHHCLLKWAVDLIQDPNLAPYFVWDAIKLSKWNGKEFVRFWHEPWTGDHFWNLQDTLPPGGKLLCYILYANKTRLSSFETAQGYPVVVRCGNLPVDIRNGSVWHAVFNFILSLCWAELIHVFSVLFILSADYEEQTVMALTRGSGGKKPCPVCLVPDIEQNRLEAEYEHRSREQVRSILQTVASMRRKMDQNELLSEFGLCNIENVFFNWDRADPYLALSFDPLHANDDGLFGKHLRTEVVARITNLGRSEWEQADAQIRLFPWWRNLYHFESGFMAVTFTDGGKYEDLSKQILYIVHNIITKQRDKHGYLLLRCIHSYLELDMCAKLHVHTSETLQAVETEVKRFGSLIQVSGCYTNFNTKPNEKMHGSLKDSYQLRTNFKDIAEQILRVDQWFNAASFIRQQIDIHDQQLEDIQVEEEGDDEGDGEHVSAPSGETAEQVDYTTKASLHGGHGKGQGSWKLEDLELQNGGNPAFTNFRQCLSEYMVEVFKTYSEKIPIIGNEKVVFTEFQLYDKVDRWYFGQLVLLFECSIGGKAFPIVLIHPFSEPVGQSQGQVALDLDLGFYRVRAKKRSSSVFISIYSIVQGALLVEDFGYKTSNGPDARKEYLVVDAVDSDMFLRMKKLSYIGQRQRR</sequence>
<accession>A0AA39MIS1</accession>
<evidence type="ECO:0000313" key="2">
    <source>
        <dbReference type="EMBL" id="KAK0434975.1"/>
    </source>
</evidence>
<organism evidence="2 3">
    <name type="scientific">Armillaria tabescens</name>
    <name type="common">Ringless honey mushroom</name>
    <name type="synonym">Agaricus tabescens</name>
    <dbReference type="NCBI Taxonomy" id="1929756"/>
    <lineage>
        <taxon>Eukaryota</taxon>
        <taxon>Fungi</taxon>
        <taxon>Dikarya</taxon>
        <taxon>Basidiomycota</taxon>
        <taxon>Agaricomycotina</taxon>
        <taxon>Agaricomycetes</taxon>
        <taxon>Agaricomycetidae</taxon>
        <taxon>Agaricales</taxon>
        <taxon>Marasmiineae</taxon>
        <taxon>Physalacriaceae</taxon>
        <taxon>Desarmillaria</taxon>
    </lineage>
</organism>
<dbReference type="GeneID" id="85359510"/>
<dbReference type="Pfam" id="PF18759">
    <property type="entry name" value="Plavaka"/>
    <property type="match status" value="2"/>
</dbReference>
<feature type="region of interest" description="Disordered" evidence="1">
    <location>
        <begin position="583"/>
        <end position="602"/>
    </location>
</feature>